<evidence type="ECO:0000256" key="1">
    <source>
        <dbReference type="SAM" id="Coils"/>
    </source>
</evidence>
<gene>
    <name evidence="2" type="ORF">L613_000800000250</name>
</gene>
<proteinExistence type="predicted"/>
<name>A0A562D1L1_9GAMM</name>
<dbReference type="EMBL" id="VLJS01000113">
    <property type="protein sequence ID" value="TWH03596.1"/>
    <property type="molecule type" value="Genomic_DNA"/>
</dbReference>
<protein>
    <submittedName>
        <fullName evidence="2">Uncharacterized protein</fullName>
    </submittedName>
</protein>
<dbReference type="OrthoDB" id="5945784at2"/>
<dbReference type="Proteomes" id="UP000321583">
    <property type="component" value="Unassembled WGS sequence"/>
</dbReference>
<evidence type="ECO:0000313" key="3">
    <source>
        <dbReference type="Proteomes" id="UP000321583"/>
    </source>
</evidence>
<reference evidence="2 3" key="1">
    <citation type="submission" date="2019-07" db="EMBL/GenBank/DDBJ databases">
        <title>Genome sequencing of lignin-degrading bacterial isolates.</title>
        <authorList>
            <person name="Gladden J."/>
        </authorList>
    </citation>
    <scope>NUCLEOTIDE SEQUENCE [LARGE SCALE GENOMIC DNA]</scope>
    <source>
        <strain evidence="2 3">J19</strain>
    </source>
</reference>
<sequence length="144" mass="15952">MSHIVSYSIRGLEAIFAPHGFRISPVPGKSYASIAELDPDPAPEDFSERIYRPLPENDALLARCGLLRQATIQSARASYYFGGYLERTRWALSLDRELAELRDQHARQLRELAQQHEHELAELRAQLPQAADAGDAAAPGGRSG</sequence>
<keyword evidence="3" id="KW-1185">Reference proteome</keyword>
<accession>A0A562D1L1</accession>
<dbReference type="AlphaFoldDB" id="A0A562D1L1"/>
<comment type="caution">
    <text evidence="2">The sequence shown here is derived from an EMBL/GenBank/DDBJ whole genome shotgun (WGS) entry which is preliminary data.</text>
</comment>
<evidence type="ECO:0000313" key="2">
    <source>
        <dbReference type="EMBL" id="TWH03596.1"/>
    </source>
</evidence>
<dbReference type="RefSeq" id="WP_028915694.1">
    <property type="nucleotide sequence ID" value="NZ_VLJS01000113.1"/>
</dbReference>
<organism evidence="2 3">
    <name type="scientific">Pseudoxanthomonas taiwanensis J19</name>
    <dbReference type="NCBI Taxonomy" id="935569"/>
    <lineage>
        <taxon>Bacteria</taxon>
        <taxon>Pseudomonadati</taxon>
        <taxon>Pseudomonadota</taxon>
        <taxon>Gammaproteobacteria</taxon>
        <taxon>Lysobacterales</taxon>
        <taxon>Lysobacteraceae</taxon>
        <taxon>Pseudoxanthomonas</taxon>
    </lineage>
</organism>
<feature type="coiled-coil region" evidence="1">
    <location>
        <begin position="91"/>
        <end position="133"/>
    </location>
</feature>
<keyword evidence="1" id="KW-0175">Coiled coil</keyword>